<keyword evidence="5 8" id="KW-1133">Transmembrane helix</keyword>
<evidence type="ECO:0000256" key="6">
    <source>
        <dbReference type="ARBA" id="ARBA00023065"/>
    </source>
</evidence>
<dbReference type="InterPro" id="IPR050681">
    <property type="entry name" value="CDF/SLC30A"/>
</dbReference>
<evidence type="ECO:0000256" key="3">
    <source>
        <dbReference type="ARBA" id="ARBA00022448"/>
    </source>
</evidence>
<feature type="transmembrane region" description="Helical" evidence="8">
    <location>
        <begin position="16"/>
        <end position="36"/>
    </location>
</feature>
<keyword evidence="7 8" id="KW-0472">Membrane</keyword>
<dbReference type="SUPFAM" id="SSF160240">
    <property type="entry name" value="Cation efflux protein cytoplasmic domain-like"/>
    <property type="match status" value="1"/>
</dbReference>
<evidence type="ECO:0000259" key="10">
    <source>
        <dbReference type="Pfam" id="PF16916"/>
    </source>
</evidence>
<protein>
    <submittedName>
        <fullName evidence="11">Cobalt-zinc-cadmium resistance protein CzcD</fullName>
    </submittedName>
</protein>
<reference evidence="11" key="1">
    <citation type="submission" date="2018-06" db="EMBL/GenBank/DDBJ databases">
        <authorList>
            <person name="Zhirakovskaya E."/>
        </authorList>
    </citation>
    <scope>NUCLEOTIDE SEQUENCE</scope>
</reference>
<evidence type="ECO:0000256" key="7">
    <source>
        <dbReference type="ARBA" id="ARBA00023136"/>
    </source>
</evidence>
<dbReference type="InterPro" id="IPR036837">
    <property type="entry name" value="Cation_efflux_CTD_sf"/>
</dbReference>
<feature type="domain" description="Cation efflux protein cytoplasmic" evidence="10">
    <location>
        <begin position="209"/>
        <end position="273"/>
    </location>
</feature>
<evidence type="ECO:0000256" key="1">
    <source>
        <dbReference type="ARBA" id="ARBA00004141"/>
    </source>
</evidence>
<dbReference type="AlphaFoldDB" id="A0A3B0XIM2"/>
<dbReference type="EMBL" id="UOFH01000289">
    <property type="protein sequence ID" value="VAW64500.1"/>
    <property type="molecule type" value="Genomic_DNA"/>
</dbReference>
<organism evidence="11">
    <name type="scientific">hydrothermal vent metagenome</name>
    <dbReference type="NCBI Taxonomy" id="652676"/>
    <lineage>
        <taxon>unclassified sequences</taxon>
        <taxon>metagenomes</taxon>
        <taxon>ecological metagenomes</taxon>
    </lineage>
</organism>
<evidence type="ECO:0000259" key="9">
    <source>
        <dbReference type="Pfam" id="PF01545"/>
    </source>
</evidence>
<name>A0A3B0XIM2_9ZZZZ</name>
<feature type="transmembrane region" description="Helical" evidence="8">
    <location>
        <begin position="113"/>
        <end position="135"/>
    </location>
</feature>
<dbReference type="Pfam" id="PF01545">
    <property type="entry name" value="Cation_efflux"/>
    <property type="match status" value="1"/>
</dbReference>
<proteinExistence type="inferred from homology"/>
<gene>
    <name evidence="11" type="ORF">MNBD_GAMMA08-2595</name>
</gene>
<dbReference type="GO" id="GO:0005886">
    <property type="term" value="C:plasma membrane"/>
    <property type="evidence" value="ECO:0007669"/>
    <property type="project" value="TreeGrafter"/>
</dbReference>
<sequence>MTNHNHHHHDVTSNRIGIVFFLNFAFTIIEFIGGMLTNSTAIMADAVHDLGDTLSIGMAWLLNKLSKKNPTHNFTYGFHRFSLLGALLNGIVLVSGSIWVLSEAIPKLFSPEMPHTVGMFWLAILGVTVNGYAAWKISAGKTLNEKMLNWHLLEDVLGWFSVLIVSVLLMFFNWPILDPLLSILFTLFILINVIKNTSLTIKIFLQSAPDNEMLDAIRNKLTALEHVKAIHYLRLWSLDGERHVLSAHLEIDKMISAQEQMQIKKNINIELAEYSLENTTIEFEMPDEICRDT</sequence>
<feature type="transmembrane region" description="Helical" evidence="8">
    <location>
        <begin position="156"/>
        <end position="177"/>
    </location>
</feature>
<feature type="domain" description="Cation efflux protein transmembrane" evidence="9">
    <location>
        <begin position="18"/>
        <end position="194"/>
    </location>
</feature>
<dbReference type="Gene3D" id="3.30.70.1350">
    <property type="entry name" value="Cation efflux protein, cytoplasmic domain"/>
    <property type="match status" value="1"/>
</dbReference>
<dbReference type="Gene3D" id="1.20.1510.10">
    <property type="entry name" value="Cation efflux protein transmembrane domain"/>
    <property type="match status" value="1"/>
</dbReference>
<dbReference type="PANTHER" id="PTHR11562:SF17">
    <property type="entry name" value="RE54080P-RELATED"/>
    <property type="match status" value="1"/>
</dbReference>
<keyword evidence="3" id="KW-0813">Transport</keyword>
<evidence type="ECO:0000256" key="4">
    <source>
        <dbReference type="ARBA" id="ARBA00022692"/>
    </source>
</evidence>
<feature type="transmembrane region" description="Helical" evidence="8">
    <location>
        <begin position="183"/>
        <end position="205"/>
    </location>
</feature>
<dbReference type="InterPro" id="IPR002524">
    <property type="entry name" value="Cation_efflux"/>
</dbReference>
<dbReference type="PANTHER" id="PTHR11562">
    <property type="entry name" value="CATION EFFLUX PROTEIN/ ZINC TRANSPORTER"/>
    <property type="match status" value="1"/>
</dbReference>
<dbReference type="Pfam" id="PF16916">
    <property type="entry name" value="ZT_dimer"/>
    <property type="match status" value="1"/>
</dbReference>
<feature type="transmembrane region" description="Helical" evidence="8">
    <location>
        <begin position="83"/>
        <end position="101"/>
    </location>
</feature>
<comment type="similarity">
    <text evidence="2">Belongs to the cation diffusion facilitator (CDF) transporter (TC 2.A.4) family. SLC30A subfamily.</text>
</comment>
<dbReference type="InterPro" id="IPR027470">
    <property type="entry name" value="Cation_efflux_CTD"/>
</dbReference>
<evidence type="ECO:0000256" key="8">
    <source>
        <dbReference type="SAM" id="Phobius"/>
    </source>
</evidence>
<dbReference type="GO" id="GO:0005385">
    <property type="term" value="F:zinc ion transmembrane transporter activity"/>
    <property type="evidence" value="ECO:0007669"/>
    <property type="project" value="TreeGrafter"/>
</dbReference>
<dbReference type="SUPFAM" id="SSF161111">
    <property type="entry name" value="Cation efflux protein transmembrane domain-like"/>
    <property type="match status" value="1"/>
</dbReference>
<evidence type="ECO:0000313" key="11">
    <source>
        <dbReference type="EMBL" id="VAW64500.1"/>
    </source>
</evidence>
<dbReference type="InterPro" id="IPR058533">
    <property type="entry name" value="Cation_efflux_TM"/>
</dbReference>
<comment type="subcellular location">
    <subcellularLocation>
        <location evidence="1">Membrane</location>
        <topology evidence="1">Multi-pass membrane protein</topology>
    </subcellularLocation>
</comment>
<accession>A0A3B0XIM2</accession>
<evidence type="ECO:0000256" key="2">
    <source>
        <dbReference type="ARBA" id="ARBA00008873"/>
    </source>
</evidence>
<dbReference type="NCBIfam" id="TIGR01297">
    <property type="entry name" value="CDF"/>
    <property type="match status" value="1"/>
</dbReference>
<keyword evidence="6" id="KW-0406">Ion transport</keyword>
<keyword evidence="4 8" id="KW-0812">Transmembrane</keyword>
<evidence type="ECO:0000256" key="5">
    <source>
        <dbReference type="ARBA" id="ARBA00022989"/>
    </source>
</evidence>
<dbReference type="InterPro" id="IPR027469">
    <property type="entry name" value="Cation_efflux_TMD_sf"/>
</dbReference>